<dbReference type="RefSeq" id="WP_131513617.1">
    <property type="nucleotide sequence ID" value="NZ_SJKD01000002.1"/>
</dbReference>
<dbReference type="Proteomes" id="UP000293342">
    <property type="component" value="Unassembled WGS sequence"/>
</dbReference>
<protein>
    <submittedName>
        <fullName evidence="2">Uncharacterized protein</fullName>
    </submittedName>
</protein>
<organism evidence="2 3">
    <name type="scientific">Kribbella capetownensis</name>
    <dbReference type="NCBI Taxonomy" id="1572659"/>
    <lineage>
        <taxon>Bacteria</taxon>
        <taxon>Bacillati</taxon>
        <taxon>Actinomycetota</taxon>
        <taxon>Actinomycetes</taxon>
        <taxon>Propionibacteriales</taxon>
        <taxon>Kribbellaceae</taxon>
        <taxon>Kribbella</taxon>
    </lineage>
</organism>
<accession>A0A4R0JW16</accession>
<name>A0A4R0JW16_9ACTN</name>
<evidence type="ECO:0000256" key="1">
    <source>
        <dbReference type="SAM" id="Phobius"/>
    </source>
</evidence>
<evidence type="ECO:0000313" key="2">
    <source>
        <dbReference type="EMBL" id="TCC50920.1"/>
    </source>
</evidence>
<dbReference type="EMBL" id="SJKD01000002">
    <property type="protein sequence ID" value="TCC50920.1"/>
    <property type="molecule type" value="Genomic_DNA"/>
</dbReference>
<dbReference type="OrthoDB" id="4337876at2"/>
<sequence length="151" mass="15807">MTTIAAPPRSPAYVRPALYAGLLLTVLATLAPLIDLATADSIGDHVRAAYPSWSADDVAKDRAAITIYLVAVGVVGLAGWLTSIVGVARNKRWARWVSTTLLLLGATIQLTDLSVGGEAYSTIVPPLHGVIGVLPSLAGLVAVVGLWRRRT</sequence>
<keyword evidence="1" id="KW-1133">Transmembrane helix</keyword>
<evidence type="ECO:0000313" key="3">
    <source>
        <dbReference type="Proteomes" id="UP000293342"/>
    </source>
</evidence>
<feature type="transmembrane region" description="Helical" evidence="1">
    <location>
        <begin position="93"/>
        <end position="111"/>
    </location>
</feature>
<keyword evidence="3" id="KW-1185">Reference proteome</keyword>
<reference evidence="2 3" key="1">
    <citation type="submission" date="2019-02" db="EMBL/GenBank/DDBJ databases">
        <title>Kribbella capetownensis sp. nov. and Kribbella speibonae sp. nov., isolated from soil.</title>
        <authorList>
            <person name="Curtis S.M."/>
            <person name="Norton I."/>
            <person name="Everest G.J."/>
            <person name="Meyers P.R."/>
        </authorList>
    </citation>
    <scope>NUCLEOTIDE SEQUENCE [LARGE SCALE GENOMIC DNA]</scope>
    <source>
        <strain evidence="2 3">YM53</strain>
    </source>
</reference>
<dbReference type="AlphaFoldDB" id="A0A4R0JW16"/>
<feature type="transmembrane region" description="Helical" evidence="1">
    <location>
        <begin position="123"/>
        <end position="147"/>
    </location>
</feature>
<comment type="caution">
    <text evidence="2">The sequence shown here is derived from an EMBL/GenBank/DDBJ whole genome shotgun (WGS) entry which is preliminary data.</text>
</comment>
<keyword evidence="1" id="KW-0472">Membrane</keyword>
<gene>
    <name evidence="2" type="ORF">E0H75_12250</name>
</gene>
<feature type="transmembrane region" description="Helical" evidence="1">
    <location>
        <begin position="63"/>
        <end position="81"/>
    </location>
</feature>
<keyword evidence="1" id="KW-0812">Transmembrane</keyword>
<proteinExistence type="predicted"/>